<evidence type="ECO:0000256" key="7">
    <source>
        <dbReference type="SAM" id="Coils"/>
    </source>
</evidence>
<dbReference type="PROSITE" id="PS50217">
    <property type="entry name" value="BZIP"/>
    <property type="match status" value="1"/>
</dbReference>
<dbReference type="InterPro" id="IPR046347">
    <property type="entry name" value="bZIP_sf"/>
</dbReference>
<evidence type="ECO:0000256" key="2">
    <source>
        <dbReference type="ARBA" id="ARBA00006079"/>
    </source>
</evidence>
<dbReference type="InterPro" id="IPR040223">
    <property type="entry name" value="PAR_bZIP"/>
</dbReference>
<feature type="compositionally biased region" description="Polar residues" evidence="8">
    <location>
        <begin position="1"/>
        <end position="29"/>
    </location>
</feature>
<dbReference type="PANTHER" id="PTHR11988">
    <property type="entry name" value="THYROTROPH EMBRYONIC FACTOR RELATED"/>
    <property type="match status" value="1"/>
</dbReference>
<dbReference type="GO" id="GO:0005634">
    <property type="term" value="C:nucleus"/>
    <property type="evidence" value="ECO:0007669"/>
    <property type="project" value="UniProtKB-SubCell"/>
</dbReference>
<dbReference type="Proteomes" id="UP001168972">
    <property type="component" value="Unassembled WGS sequence"/>
</dbReference>
<sequence>MLTYNIQSTPQDGNQPIDFTSKSDNTSPSVLDLSCKKQDKREICDDLNLSNCNPMSSEASSFTSMREATTTTTDDHHLNQSHQITCGNESQSPSEFRTFMITPPSDRDSPNKQKFYSMYPQYNLSGAENSVYPVLPFGQPGFPVSTMLANVMANDNLSQFHIPTSLGAHNSVSQCQSNIPKSLVSSGIIKKAPRPFKAYPKNPFAMLMNSPDMLEDVFSNEKYNEFRNTMLESVKKTNKTTNIKMRRSRSPSAIPTSTDDTKSSAYWERRRKNNEAAKRSRDARRAKEDEIAIRAAFLEGENRDLKCEVMTLKNELAKLHSLISAK</sequence>
<evidence type="ECO:0000313" key="10">
    <source>
        <dbReference type="EMBL" id="KAK0163466.1"/>
    </source>
</evidence>
<gene>
    <name evidence="10" type="ORF">PV327_007141</name>
</gene>
<feature type="compositionally biased region" description="Basic and acidic residues" evidence="8">
    <location>
        <begin position="273"/>
        <end position="285"/>
    </location>
</feature>
<proteinExistence type="inferred from homology"/>
<feature type="domain" description="BZIP" evidence="9">
    <location>
        <begin position="263"/>
        <end position="326"/>
    </location>
</feature>
<dbReference type="Gene3D" id="1.20.5.170">
    <property type="match status" value="1"/>
</dbReference>
<evidence type="ECO:0000256" key="3">
    <source>
        <dbReference type="ARBA" id="ARBA00023015"/>
    </source>
</evidence>
<protein>
    <recommendedName>
        <fullName evidence="9">BZIP domain-containing protein</fullName>
    </recommendedName>
</protein>
<evidence type="ECO:0000256" key="6">
    <source>
        <dbReference type="ARBA" id="ARBA00023242"/>
    </source>
</evidence>
<feature type="region of interest" description="Disordered" evidence="8">
    <location>
        <begin position="1"/>
        <end position="31"/>
    </location>
</feature>
<dbReference type="AlphaFoldDB" id="A0AA39KJC1"/>
<dbReference type="Pfam" id="PF07716">
    <property type="entry name" value="bZIP_2"/>
    <property type="match status" value="1"/>
</dbReference>
<keyword evidence="7" id="KW-0175">Coiled coil</keyword>
<keyword evidence="4" id="KW-0238">DNA-binding</keyword>
<dbReference type="PANTHER" id="PTHR11988:SF27">
    <property type="entry name" value="GH27708P"/>
    <property type="match status" value="1"/>
</dbReference>
<dbReference type="InterPro" id="IPR004827">
    <property type="entry name" value="bZIP"/>
</dbReference>
<dbReference type="SMART" id="SM00338">
    <property type="entry name" value="BRLZ"/>
    <property type="match status" value="1"/>
</dbReference>
<dbReference type="FunFam" id="1.20.5.170:FF:000025">
    <property type="entry name" value="nuclear factor interleukin-3-regulated protein-like"/>
    <property type="match status" value="1"/>
</dbReference>
<keyword evidence="3" id="KW-0805">Transcription regulation</keyword>
<organism evidence="10 11">
    <name type="scientific">Microctonus hyperodae</name>
    <name type="common">Parasitoid wasp</name>
    <dbReference type="NCBI Taxonomy" id="165561"/>
    <lineage>
        <taxon>Eukaryota</taxon>
        <taxon>Metazoa</taxon>
        <taxon>Ecdysozoa</taxon>
        <taxon>Arthropoda</taxon>
        <taxon>Hexapoda</taxon>
        <taxon>Insecta</taxon>
        <taxon>Pterygota</taxon>
        <taxon>Neoptera</taxon>
        <taxon>Endopterygota</taxon>
        <taxon>Hymenoptera</taxon>
        <taxon>Apocrita</taxon>
        <taxon>Ichneumonoidea</taxon>
        <taxon>Braconidae</taxon>
        <taxon>Euphorinae</taxon>
        <taxon>Microctonus</taxon>
    </lineage>
</organism>
<comment type="subcellular location">
    <subcellularLocation>
        <location evidence="1">Nucleus</location>
    </subcellularLocation>
</comment>
<name>A0AA39KJC1_MICHY</name>
<dbReference type="GO" id="GO:0000981">
    <property type="term" value="F:DNA-binding transcription factor activity, RNA polymerase II-specific"/>
    <property type="evidence" value="ECO:0007669"/>
    <property type="project" value="TreeGrafter"/>
</dbReference>
<feature type="region of interest" description="Disordered" evidence="8">
    <location>
        <begin position="243"/>
        <end position="285"/>
    </location>
</feature>
<dbReference type="EMBL" id="JAQQBR010001833">
    <property type="protein sequence ID" value="KAK0163466.1"/>
    <property type="molecule type" value="Genomic_DNA"/>
</dbReference>
<keyword evidence="6" id="KW-0539">Nucleus</keyword>
<feature type="coiled-coil region" evidence="7">
    <location>
        <begin position="295"/>
        <end position="322"/>
    </location>
</feature>
<reference evidence="10" key="1">
    <citation type="journal article" date="2023" name="bioRxiv">
        <title>Scaffold-level genome assemblies of two parasitoid biocontrol wasps reveal the parthenogenesis mechanism and an associated novel virus.</title>
        <authorList>
            <person name="Inwood S."/>
            <person name="Skelly J."/>
            <person name="Guhlin J."/>
            <person name="Harrop T."/>
            <person name="Goldson S."/>
            <person name="Dearden P."/>
        </authorList>
    </citation>
    <scope>NUCLEOTIDE SEQUENCE</scope>
    <source>
        <strain evidence="10">Lincoln</strain>
        <tissue evidence="10">Whole body</tissue>
    </source>
</reference>
<keyword evidence="11" id="KW-1185">Reference proteome</keyword>
<accession>A0AA39KJC1</accession>
<dbReference type="CDD" id="cd14695">
    <property type="entry name" value="bZIP_HLF"/>
    <property type="match status" value="1"/>
</dbReference>
<evidence type="ECO:0000256" key="4">
    <source>
        <dbReference type="ARBA" id="ARBA00023125"/>
    </source>
</evidence>
<evidence type="ECO:0000313" key="11">
    <source>
        <dbReference type="Proteomes" id="UP001168972"/>
    </source>
</evidence>
<comment type="similarity">
    <text evidence="2">Belongs to the bZIP family. NFIL3 subfamily.</text>
</comment>
<dbReference type="SUPFAM" id="SSF57959">
    <property type="entry name" value="Leucine zipper domain"/>
    <property type="match status" value="1"/>
</dbReference>
<comment type="caution">
    <text evidence="10">The sequence shown here is derived from an EMBL/GenBank/DDBJ whole genome shotgun (WGS) entry which is preliminary data.</text>
</comment>
<evidence type="ECO:0000256" key="1">
    <source>
        <dbReference type="ARBA" id="ARBA00004123"/>
    </source>
</evidence>
<dbReference type="GO" id="GO:0000978">
    <property type="term" value="F:RNA polymerase II cis-regulatory region sequence-specific DNA binding"/>
    <property type="evidence" value="ECO:0007669"/>
    <property type="project" value="TreeGrafter"/>
</dbReference>
<evidence type="ECO:0000256" key="8">
    <source>
        <dbReference type="SAM" id="MobiDB-lite"/>
    </source>
</evidence>
<keyword evidence="5" id="KW-0804">Transcription</keyword>
<evidence type="ECO:0000259" key="9">
    <source>
        <dbReference type="PROSITE" id="PS50217"/>
    </source>
</evidence>
<evidence type="ECO:0000256" key="5">
    <source>
        <dbReference type="ARBA" id="ARBA00023163"/>
    </source>
</evidence>
<reference evidence="10" key="2">
    <citation type="submission" date="2023-03" db="EMBL/GenBank/DDBJ databases">
        <authorList>
            <person name="Inwood S.N."/>
            <person name="Skelly J.G."/>
            <person name="Guhlin J."/>
            <person name="Harrop T.W.R."/>
            <person name="Goldson S.G."/>
            <person name="Dearden P.K."/>
        </authorList>
    </citation>
    <scope>NUCLEOTIDE SEQUENCE</scope>
    <source>
        <strain evidence="10">Lincoln</strain>
        <tissue evidence="10">Whole body</tissue>
    </source>
</reference>